<feature type="domain" description="HTH cro/C1-type" evidence="1">
    <location>
        <begin position="36"/>
        <end position="91"/>
    </location>
</feature>
<dbReference type="Gene3D" id="1.10.260.40">
    <property type="entry name" value="lambda repressor-like DNA-binding domains"/>
    <property type="match status" value="1"/>
</dbReference>
<evidence type="ECO:0000313" key="2">
    <source>
        <dbReference type="EMBL" id="GDZ92602.1"/>
    </source>
</evidence>
<organism evidence="2 3">
    <name type="scientific">Planktothrix agardhii CCAP 1459/11A</name>
    <dbReference type="NCBI Taxonomy" id="282420"/>
    <lineage>
        <taxon>Bacteria</taxon>
        <taxon>Bacillati</taxon>
        <taxon>Cyanobacteriota</taxon>
        <taxon>Cyanophyceae</taxon>
        <taxon>Oscillatoriophycideae</taxon>
        <taxon>Oscillatoriales</taxon>
        <taxon>Microcoleaceae</taxon>
        <taxon>Planktothrix</taxon>
    </lineage>
</organism>
<dbReference type="AlphaFoldDB" id="A0A4P5ZH55"/>
<dbReference type="CDD" id="cd00093">
    <property type="entry name" value="HTH_XRE"/>
    <property type="match status" value="1"/>
</dbReference>
<comment type="caution">
    <text evidence="2">The sequence shown here is derived from an EMBL/GenBank/DDBJ whole genome shotgun (WGS) entry which is preliminary data.</text>
</comment>
<dbReference type="RefSeq" id="WP_026786562.1">
    <property type="nucleotide sequence ID" value="NZ_BJCD01000028.1"/>
</dbReference>
<sequence>MNNDIKIQASSGNIFQDIGFPNADEMLMKAELVRQISEIIDQRELTQVEAAKLLGIDQPKVSALIRGKLSGFSIERLLRFLNLLGCDIEIIVKKKQKLPNQTGINVVSI</sequence>
<dbReference type="SMART" id="SM00530">
    <property type="entry name" value="HTH_XRE"/>
    <property type="match status" value="1"/>
</dbReference>
<protein>
    <submittedName>
        <fullName evidence="2">Putative XRE family transcriptional regulator</fullName>
    </submittedName>
</protein>
<reference evidence="3" key="1">
    <citation type="submission" date="2019-02" db="EMBL/GenBank/DDBJ databases">
        <title>Draft genome sequence of Planktothrix agardhii NIES-905.</title>
        <authorList>
            <person name="Yamaguchi H."/>
            <person name="Suzuki S."/>
            <person name="Kawachi M."/>
        </authorList>
    </citation>
    <scope>NUCLEOTIDE SEQUENCE [LARGE SCALE GENOMIC DNA]</scope>
    <source>
        <strain evidence="3">CCAP 1459/11A</strain>
    </source>
</reference>
<dbReference type="InterPro" id="IPR039554">
    <property type="entry name" value="HigA2-like_HTH"/>
</dbReference>
<dbReference type="InterPro" id="IPR001387">
    <property type="entry name" value="Cro/C1-type_HTH"/>
</dbReference>
<dbReference type="Proteomes" id="UP000299794">
    <property type="component" value="Unassembled WGS sequence"/>
</dbReference>
<dbReference type="InterPro" id="IPR010982">
    <property type="entry name" value="Lambda_DNA-bd_dom_sf"/>
</dbReference>
<dbReference type="PROSITE" id="PS50943">
    <property type="entry name" value="HTH_CROC1"/>
    <property type="match status" value="1"/>
</dbReference>
<name>A0A4P5ZH55_PLAAG</name>
<dbReference type="SUPFAM" id="SSF47413">
    <property type="entry name" value="lambda repressor-like DNA-binding domains"/>
    <property type="match status" value="1"/>
</dbReference>
<dbReference type="Pfam" id="PF13744">
    <property type="entry name" value="HTH_37"/>
    <property type="match status" value="1"/>
</dbReference>
<evidence type="ECO:0000313" key="3">
    <source>
        <dbReference type="Proteomes" id="UP000299794"/>
    </source>
</evidence>
<accession>A0A4P5ZH55</accession>
<evidence type="ECO:0000259" key="1">
    <source>
        <dbReference type="PROSITE" id="PS50943"/>
    </source>
</evidence>
<dbReference type="GO" id="GO:0003677">
    <property type="term" value="F:DNA binding"/>
    <property type="evidence" value="ECO:0007669"/>
    <property type="project" value="InterPro"/>
</dbReference>
<gene>
    <name evidence="2" type="ORF">PA905_02980</name>
</gene>
<dbReference type="EMBL" id="BJCD01000028">
    <property type="protein sequence ID" value="GDZ92602.1"/>
    <property type="molecule type" value="Genomic_DNA"/>
</dbReference>
<proteinExistence type="predicted"/>